<dbReference type="GO" id="GO:0000287">
    <property type="term" value="F:magnesium ion binding"/>
    <property type="evidence" value="ECO:0007669"/>
    <property type="project" value="UniProtKB-UniRule"/>
</dbReference>
<dbReference type="SUPFAM" id="SSF63418">
    <property type="entry name" value="MurE/MurF N-terminal domain"/>
    <property type="match status" value="1"/>
</dbReference>
<dbReference type="AlphaFoldDB" id="A0A090D059"/>
<keyword evidence="7" id="KW-0460">Magnesium</keyword>
<name>A0A090D059_9BACT</name>
<keyword evidence="7" id="KW-0547">Nucleotide-binding</keyword>
<dbReference type="OrthoDB" id="9800958at2"/>
<comment type="subcellular location">
    <subcellularLocation>
        <location evidence="7 8">Cytoplasm</location>
    </subcellularLocation>
</comment>
<dbReference type="GO" id="GO:0051301">
    <property type="term" value="P:cell division"/>
    <property type="evidence" value="ECO:0007669"/>
    <property type="project" value="UniProtKB-KW"/>
</dbReference>
<dbReference type="RefSeq" id="WP_041018223.1">
    <property type="nucleotide sequence ID" value="NZ_CCEJ010000009.1"/>
</dbReference>
<keyword evidence="13" id="KW-1185">Reference proteome</keyword>
<feature type="binding site" evidence="7">
    <location>
        <position position="466"/>
    </location>
    <ligand>
        <name>meso-2,6-diaminopimelate</name>
        <dbReference type="ChEBI" id="CHEBI:57791"/>
    </ligand>
</feature>
<proteinExistence type="inferred from homology"/>
<feature type="binding site" evidence="7">
    <location>
        <begin position="411"/>
        <end position="414"/>
    </location>
    <ligand>
        <name>meso-2,6-diaminopimelate</name>
        <dbReference type="ChEBI" id="CHEBI:57791"/>
    </ligand>
</feature>
<dbReference type="GO" id="GO:0005524">
    <property type="term" value="F:ATP binding"/>
    <property type="evidence" value="ECO:0007669"/>
    <property type="project" value="UniProtKB-UniRule"/>
</dbReference>
<dbReference type="InterPro" id="IPR036615">
    <property type="entry name" value="Mur_ligase_C_dom_sf"/>
</dbReference>
<evidence type="ECO:0000259" key="10">
    <source>
        <dbReference type="Pfam" id="PF02875"/>
    </source>
</evidence>
<evidence type="ECO:0000256" key="2">
    <source>
        <dbReference type="ARBA" id="ARBA00022618"/>
    </source>
</evidence>
<feature type="binding site" evidence="7">
    <location>
        <position position="462"/>
    </location>
    <ligand>
        <name>meso-2,6-diaminopimelate</name>
        <dbReference type="ChEBI" id="CHEBI:57791"/>
    </ligand>
</feature>
<dbReference type="PANTHER" id="PTHR23135:SF4">
    <property type="entry name" value="UDP-N-ACETYLMURAMOYL-L-ALANYL-D-GLUTAMATE--2,6-DIAMINOPIMELATE LIGASE MURE HOMOLOG, CHLOROPLASTIC"/>
    <property type="match status" value="1"/>
</dbReference>
<evidence type="ECO:0000256" key="7">
    <source>
        <dbReference type="HAMAP-Rule" id="MF_00208"/>
    </source>
</evidence>
<keyword evidence="7" id="KW-0067">ATP-binding</keyword>
<dbReference type="Gene3D" id="3.90.190.20">
    <property type="entry name" value="Mur ligase, C-terminal domain"/>
    <property type="match status" value="1"/>
</dbReference>
<dbReference type="GO" id="GO:0071555">
    <property type="term" value="P:cell wall organization"/>
    <property type="evidence" value="ECO:0007669"/>
    <property type="project" value="UniProtKB-KW"/>
</dbReference>
<feature type="binding site" evidence="7">
    <location>
        <position position="179"/>
    </location>
    <ligand>
        <name>UDP-N-acetyl-alpha-D-muramoyl-L-alanyl-D-glutamate</name>
        <dbReference type="ChEBI" id="CHEBI:83900"/>
    </ligand>
</feature>
<feature type="binding site" evidence="7">
    <location>
        <position position="387"/>
    </location>
    <ligand>
        <name>meso-2,6-diaminopimelate</name>
        <dbReference type="ChEBI" id="CHEBI:57791"/>
    </ligand>
</feature>
<keyword evidence="3 7" id="KW-0133">Cell shape</keyword>
<comment type="PTM">
    <text evidence="7">Carboxylation is probably crucial for Mg(2+) binding and, consequently, for the gamma-phosphate positioning of ATP.</text>
</comment>
<dbReference type="Proteomes" id="UP000031552">
    <property type="component" value="Unassembled WGS sequence"/>
</dbReference>
<dbReference type="GO" id="GO:0005737">
    <property type="term" value="C:cytoplasm"/>
    <property type="evidence" value="ECO:0007669"/>
    <property type="project" value="UniProtKB-SubCell"/>
</dbReference>
<dbReference type="PANTHER" id="PTHR23135">
    <property type="entry name" value="MUR LIGASE FAMILY MEMBER"/>
    <property type="match status" value="1"/>
</dbReference>
<evidence type="ECO:0000259" key="11">
    <source>
        <dbReference type="Pfam" id="PF08245"/>
    </source>
</evidence>
<evidence type="ECO:0000256" key="4">
    <source>
        <dbReference type="ARBA" id="ARBA00022984"/>
    </source>
</evidence>
<dbReference type="InterPro" id="IPR005761">
    <property type="entry name" value="UDP-N-AcMur-Glu-dNH2Pim_ligase"/>
</dbReference>
<evidence type="ECO:0000259" key="9">
    <source>
        <dbReference type="Pfam" id="PF01225"/>
    </source>
</evidence>
<feature type="domain" description="Mur ligase C-terminal" evidence="10">
    <location>
        <begin position="338"/>
        <end position="464"/>
    </location>
</feature>
<dbReference type="HAMAP" id="MF_00208">
    <property type="entry name" value="MurE"/>
    <property type="match status" value="1"/>
</dbReference>
<comment type="pathway">
    <text evidence="7 8">Cell wall biogenesis; peptidoglycan biosynthesis.</text>
</comment>
<dbReference type="NCBIfam" id="TIGR01085">
    <property type="entry name" value="murE"/>
    <property type="match status" value="1"/>
</dbReference>
<feature type="binding site" evidence="7">
    <location>
        <position position="187"/>
    </location>
    <ligand>
        <name>UDP-N-acetyl-alpha-D-muramoyl-L-alanyl-D-glutamate</name>
        <dbReference type="ChEBI" id="CHEBI:83900"/>
    </ligand>
</feature>
<dbReference type="InterPro" id="IPR004101">
    <property type="entry name" value="Mur_ligase_C"/>
</dbReference>
<reference evidence="12" key="1">
    <citation type="submission" date="2013-12" db="EMBL/GenBank/DDBJ databases">
        <authorList>
            <person name="Linke B."/>
        </authorList>
    </citation>
    <scope>NUCLEOTIDE SEQUENCE [LARGE SCALE GENOMIC DNA]</scope>
    <source>
        <strain evidence="12">CRIB-18</strain>
    </source>
</reference>
<dbReference type="SUPFAM" id="SSF53244">
    <property type="entry name" value="MurD-like peptide ligases, peptide-binding domain"/>
    <property type="match status" value="1"/>
</dbReference>
<evidence type="ECO:0000256" key="6">
    <source>
        <dbReference type="ARBA" id="ARBA00023316"/>
    </source>
</evidence>
<dbReference type="InterPro" id="IPR013221">
    <property type="entry name" value="Mur_ligase_cen"/>
</dbReference>
<protein>
    <recommendedName>
        <fullName evidence="7">UDP-N-acetylmuramoyl-L-alanyl-D-glutamate--2,6-diaminopimelate ligase</fullName>
        <ecNumber evidence="7">6.3.2.13</ecNumber>
    </recommendedName>
    <alternativeName>
        <fullName evidence="7">Meso-A2pm-adding enzyme</fullName>
    </alternativeName>
    <alternativeName>
        <fullName evidence="7">Meso-diaminopimelate-adding enzyme</fullName>
    </alternativeName>
    <alternativeName>
        <fullName evidence="7">UDP-MurNAc-L-Ala-D-Glu:meso-diaminopimelate ligase</fullName>
    </alternativeName>
    <alternativeName>
        <fullName evidence="7">UDP-MurNAc-tripeptide synthetase</fullName>
    </alternativeName>
    <alternativeName>
        <fullName evidence="7">UDP-N-acetylmuramyl-tripeptide synthetase</fullName>
    </alternativeName>
</protein>
<dbReference type="GO" id="GO:0008360">
    <property type="term" value="P:regulation of cell shape"/>
    <property type="evidence" value="ECO:0007669"/>
    <property type="project" value="UniProtKB-KW"/>
</dbReference>
<sequence length="493" mass="54789">MKLKKLIQDLPEITLKGPKEIEITGISANSKLVAPGNLYIAKKGKTHDGGEFIQEALQAGANAILSDLYDPGIKDVPQLVVKDINSVEAKLLKTFYHHPSHELLMIGVTGTSGKTTVSYMLKHVLEHFIGPAGIIGTIEYQFGDVRHTATHSTPDIERNYKMLREMADMKMSLCIMEVTSHALSQGRVEGIDFDAALFTNLTPEHLDYHLNMEAYADSKCKLFKSLDKKAAPKKNGKSKIAIINKDSPYFTKMCEASSVPILSYGLKEADITAENIDLGSSKTHFFVRYKDFLEPCTLPFAGLHNVYNALSVIALALSFGFPLKEIVERLRGTPPVPGRLEKVKNKSGVHVYIDYAHKPDALENILRSLKMMPHSKLITVFGCGGDRDRLKRSVMGSISESFSDFTIVTSDNPRTEKPEDIISEIVKGFKSSSSYQIVMDRKEAIFTSLKMASKNDIVLIAGKGHEAYQVFSHQTVPFDDRLVVNEFFAMHES</sequence>
<keyword evidence="7 12" id="KW-0436">Ligase</keyword>
<feature type="binding site" evidence="7">
    <location>
        <begin position="110"/>
        <end position="116"/>
    </location>
    <ligand>
        <name>ATP</name>
        <dbReference type="ChEBI" id="CHEBI:30616"/>
    </ligand>
</feature>
<dbReference type="GO" id="GO:0008765">
    <property type="term" value="F:UDP-N-acetylmuramoylalanyl-D-glutamate-2,6-diaminopimelate ligase activity"/>
    <property type="evidence" value="ECO:0007669"/>
    <property type="project" value="UniProtKB-UniRule"/>
</dbReference>
<dbReference type="Pfam" id="PF02875">
    <property type="entry name" value="Mur_ligase_C"/>
    <property type="match status" value="1"/>
</dbReference>
<keyword evidence="6 7" id="KW-0961">Cell wall biogenesis/degradation</keyword>
<evidence type="ECO:0000256" key="8">
    <source>
        <dbReference type="RuleBase" id="RU004135"/>
    </source>
</evidence>
<evidence type="ECO:0000256" key="1">
    <source>
        <dbReference type="ARBA" id="ARBA00005898"/>
    </source>
</evidence>
<keyword evidence="2 7" id="KW-0132">Cell division</keyword>
<evidence type="ECO:0000313" key="13">
    <source>
        <dbReference type="Proteomes" id="UP000031552"/>
    </source>
</evidence>
<dbReference type="EC" id="6.3.2.13" evidence="7"/>
<comment type="function">
    <text evidence="7">Catalyzes the addition of meso-diaminopimelic acid to the nucleotide precursor UDP-N-acetylmuramoyl-L-alanyl-D-glutamate (UMAG) in the biosynthesis of bacterial cell-wall peptidoglycan.</text>
</comment>
<comment type="caution">
    <text evidence="12">The sequence shown here is derived from an EMBL/GenBank/DDBJ whole genome shotgun (WGS) entry which is preliminary data.</text>
</comment>
<dbReference type="GO" id="GO:0009252">
    <property type="term" value="P:peptidoglycan biosynthetic process"/>
    <property type="evidence" value="ECO:0007669"/>
    <property type="project" value="UniProtKB-UniRule"/>
</dbReference>
<keyword evidence="7" id="KW-0963">Cytoplasm</keyword>
<dbReference type="InterPro" id="IPR035911">
    <property type="entry name" value="MurE/MurF_N"/>
</dbReference>
<evidence type="ECO:0000256" key="5">
    <source>
        <dbReference type="ARBA" id="ARBA00023306"/>
    </source>
</evidence>
<organism evidence="12 13">
    <name type="scientific">Candidatus Criblamydia sequanensis CRIB-18</name>
    <dbReference type="NCBI Taxonomy" id="1437425"/>
    <lineage>
        <taxon>Bacteria</taxon>
        <taxon>Pseudomonadati</taxon>
        <taxon>Chlamydiota</taxon>
        <taxon>Chlamydiia</taxon>
        <taxon>Parachlamydiales</taxon>
        <taxon>Candidatus Criblamydiaceae</taxon>
        <taxon>Candidatus Criblamydia</taxon>
    </lineage>
</organism>
<dbReference type="UniPathway" id="UPA00219"/>
<keyword evidence="4 7" id="KW-0573">Peptidoglycan synthesis</keyword>
<dbReference type="Pfam" id="PF08245">
    <property type="entry name" value="Mur_ligase_M"/>
    <property type="match status" value="1"/>
</dbReference>
<evidence type="ECO:0000256" key="3">
    <source>
        <dbReference type="ARBA" id="ARBA00022960"/>
    </source>
</evidence>
<comment type="cofactor">
    <cofactor evidence="7">
        <name>Mg(2+)</name>
        <dbReference type="ChEBI" id="CHEBI:18420"/>
    </cofactor>
</comment>
<feature type="short sequence motif" description="Meso-diaminopimelate recognition motif" evidence="7">
    <location>
        <begin position="411"/>
        <end position="414"/>
    </location>
</feature>
<dbReference type="InterPro" id="IPR036565">
    <property type="entry name" value="Mur-like_cat_sf"/>
</dbReference>
<dbReference type="Gene3D" id="3.40.1190.10">
    <property type="entry name" value="Mur-like, catalytic domain"/>
    <property type="match status" value="1"/>
</dbReference>
<dbReference type="EMBL" id="CCEJ010000009">
    <property type="protein sequence ID" value="CDR34671.1"/>
    <property type="molecule type" value="Genomic_DNA"/>
</dbReference>
<feature type="domain" description="Mur ligase N-terminal catalytic" evidence="9">
    <location>
        <begin position="22"/>
        <end position="70"/>
    </location>
</feature>
<keyword evidence="5 7" id="KW-0131">Cell cycle</keyword>
<feature type="domain" description="Mur ligase central" evidence="11">
    <location>
        <begin position="108"/>
        <end position="316"/>
    </location>
</feature>
<reference evidence="12" key="2">
    <citation type="submission" date="2014-09" db="EMBL/GenBank/DDBJ databases">
        <title>Criblamydia sequanensis harbors a mega-plasmid encoding arsenite resistance.</title>
        <authorList>
            <person name="Bertelli C."/>
            <person name="Goesmann A."/>
            <person name="Greub G."/>
        </authorList>
    </citation>
    <scope>NUCLEOTIDE SEQUENCE [LARGE SCALE GENOMIC DNA]</scope>
    <source>
        <strain evidence="12">CRIB-18</strain>
    </source>
</reference>
<dbReference type="InterPro" id="IPR000713">
    <property type="entry name" value="Mur_ligase_N"/>
</dbReference>
<feature type="binding site" evidence="7">
    <location>
        <position position="185"/>
    </location>
    <ligand>
        <name>UDP-N-acetyl-alpha-D-muramoyl-L-alanyl-D-glutamate</name>
        <dbReference type="ChEBI" id="CHEBI:83900"/>
    </ligand>
</feature>
<dbReference type="STRING" id="1437425.CSEC_1864"/>
<accession>A0A090D059</accession>
<evidence type="ECO:0000313" key="12">
    <source>
        <dbReference type="EMBL" id="CDR34671.1"/>
    </source>
</evidence>
<dbReference type="eggNOG" id="COG0769">
    <property type="taxonomic scope" value="Bacteria"/>
</dbReference>
<dbReference type="Gene3D" id="3.40.1390.10">
    <property type="entry name" value="MurE/MurF, N-terminal domain"/>
    <property type="match status" value="1"/>
</dbReference>
<dbReference type="Pfam" id="PF01225">
    <property type="entry name" value="Mur_ligase"/>
    <property type="match status" value="1"/>
</dbReference>
<dbReference type="SUPFAM" id="SSF53623">
    <property type="entry name" value="MurD-like peptide ligases, catalytic domain"/>
    <property type="match status" value="1"/>
</dbReference>
<comment type="catalytic activity">
    <reaction evidence="7">
        <text>UDP-N-acetyl-alpha-D-muramoyl-L-alanyl-D-glutamate + meso-2,6-diaminopimelate + ATP = UDP-N-acetyl-alpha-D-muramoyl-L-alanyl-gamma-D-glutamyl-meso-2,6-diaminopimelate + ADP + phosphate + H(+)</text>
        <dbReference type="Rhea" id="RHEA:23676"/>
        <dbReference type="ChEBI" id="CHEBI:15378"/>
        <dbReference type="ChEBI" id="CHEBI:30616"/>
        <dbReference type="ChEBI" id="CHEBI:43474"/>
        <dbReference type="ChEBI" id="CHEBI:57791"/>
        <dbReference type="ChEBI" id="CHEBI:83900"/>
        <dbReference type="ChEBI" id="CHEBI:83905"/>
        <dbReference type="ChEBI" id="CHEBI:456216"/>
        <dbReference type="EC" id="6.3.2.13"/>
    </reaction>
</comment>
<comment type="similarity">
    <text evidence="1 7">Belongs to the MurCDEF family. MurE subfamily.</text>
</comment>
<feature type="binding site" evidence="7">
    <location>
        <begin position="152"/>
        <end position="153"/>
    </location>
    <ligand>
        <name>UDP-N-acetyl-alpha-D-muramoyl-L-alanyl-D-glutamate</name>
        <dbReference type="ChEBI" id="CHEBI:83900"/>
    </ligand>
</feature>
<dbReference type="NCBIfam" id="NF001126">
    <property type="entry name" value="PRK00139.1-4"/>
    <property type="match status" value="1"/>
</dbReference>
<feature type="binding site" evidence="7">
    <location>
        <position position="30"/>
    </location>
    <ligand>
        <name>UDP-N-acetyl-alpha-D-muramoyl-L-alanyl-D-glutamate</name>
        <dbReference type="ChEBI" id="CHEBI:83900"/>
    </ligand>
</feature>
<comment type="caution">
    <text evidence="7">Lacks conserved residue(s) required for the propagation of feature annotation.</text>
</comment>
<feature type="modified residue" description="N6-carboxylysine" evidence="7">
    <location>
        <position position="219"/>
    </location>
</feature>
<gene>
    <name evidence="7 12" type="primary">murE</name>
    <name evidence="12" type="ORF">CSEC_1864</name>
</gene>